<proteinExistence type="predicted"/>
<dbReference type="Pfam" id="PF05016">
    <property type="entry name" value="ParE_toxin"/>
    <property type="match status" value="1"/>
</dbReference>
<dbReference type="InterPro" id="IPR035093">
    <property type="entry name" value="RelE/ParE_toxin_dom_sf"/>
</dbReference>
<evidence type="ECO:0000256" key="1">
    <source>
        <dbReference type="ARBA" id="ARBA00022649"/>
    </source>
</evidence>
<name>A0A8G2EYI4_9PROT</name>
<comment type="caution">
    <text evidence="2">The sequence shown here is derived from an EMBL/GenBank/DDBJ whole genome shotgun (WGS) entry which is preliminary data.</text>
</comment>
<dbReference type="Proteomes" id="UP000198615">
    <property type="component" value="Unassembled WGS sequence"/>
</dbReference>
<evidence type="ECO:0000313" key="3">
    <source>
        <dbReference type="Proteomes" id="UP000198615"/>
    </source>
</evidence>
<dbReference type="RefSeq" id="WP_038013479.1">
    <property type="nucleotide sequence ID" value="NZ_FNBW01000024.1"/>
</dbReference>
<evidence type="ECO:0000313" key="2">
    <source>
        <dbReference type="EMBL" id="SDG57179.1"/>
    </source>
</evidence>
<dbReference type="EMBL" id="FNBW01000024">
    <property type="protein sequence ID" value="SDG57179.1"/>
    <property type="molecule type" value="Genomic_DNA"/>
</dbReference>
<organism evidence="2 3">
    <name type="scientific">Thalassobaculum litoreum DSM 18839</name>
    <dbReference type="NCBI Taxonomy" id="1123362"/>
    <lineage>
        <taxon>Bacteria</taxon>
        <taxon>Pseudomonadati</taxon>
        <taxon>Pseudomonadota</taxon>
        <taxon>Alphaproteobacteria</taxon>
        <taxon>Rhodospirillales</taxon>
        <taxon>Thalassobaculaceae</taxon>
        <taxon>Thalassobaculum</taxon>
    </lineage>
</organism>
<keyword evidence="1" id="KW-1277">Toxin-antitoxin system</keyword>
<accession>A0A8G2EYI4</accession>
<dbReference type="Gene3D" id="3.30.2310.20">
    <property type="entry name" value="RelE-like"/>
    <property type="match status" value="1"/>
</dbReference>
<keyword evidence="3" id="KW-1185">Reference proteome</keyword>
<protein>
    <submittedName>
        <fullName evidence="2">Toxin ParE1/3/4</fullName>
    </submittedName>
</protein>
<dbReference type="InterPro" id="IPR007712">
    <property type="entry name" value="RelE/ParE_toxin"/>
</dbReference>
<dbReference type="AlphaFoldDB" id="A0A8G2EYI4"/>
<gene>
    <name evidence="2" type="ORF">SAMN05660686_04894</name>
</gene>
<dbReference type="OrthoDB" id="7173315at2"/>
<reference evidence="2 3" key="1">
    <citation type="submission" date="2016-10" db="EMBL/GenBank/DDBJ databases">
        <authorList>
            <person name="Varghese N."/>
            <person name="Submissions S."/>
        </authorList>
    </citation>
    <scope>NUCLEOTIDE SEQUENCE [LARGE SCALE GENOMIC DNA]</scope>
    <source>
        <strain evidence="2 3">DSM 18839</strain>
    </source>
</reference>
<sequence length="99" mass="11647">MTAYRFTRSAREDLIDIWLYTQETWDEVQADVYQDALHLCCERIAAGGVQARHVPGLDGVRAYRCQHHYLFFVEQNSAVIILAVLHERMNLVERLRDRL</sequence>